<evidence type="ECO:0000313" key="1">
    <source>
        <dbReference type="EMBL" id="GAA2199673.1"/>
    </source>
</evidence>
<reference evidence="1 2" key="1">
    <citation type="journal article" date="2019" name="Int. J. Syst. Evol. Microbiol.">
        <title>The Global Catalogue of Microorganisms (GCM) 10K type strain sequencing project: providing services to taxonomists for standard genome sequencing and annotation.</title>
        <authorList>
            <consortium name="The Broad Institute Genomics Platform"/>
            <consortium name="The Broad Institute Genome Sequencing Center for Infectious Disease"/>
            <person name="Wu L."/>
            <person name="Ma J."/>
        </authorList>
    </citation>
    <scope>NUCLEOTIDE SEQUENCE [LARGE SCALE GENOMIC DNA]</scope>
    <source>
        <strain evidence="1 2">JCM 14924</strain>
    </source>
</reference>
<evidence type="ECO:0000313" key="2">
    <source>
        <dbReference type="Proteomes" id="UP001501391"/>
    </source>
</evidence>
<name>A0ABN3BRW9_9ACTN</name>
<accession>A0ABN3BRW9</accession>
<comment type="caution">
    <text evidence="1">The sequence shown here is derived from an EMBL/GenBank/DDBJ whole genome shotgun (WGS) entry which is preliminary data.</text>
</comment>
<evidence type="ECO:0008006" key="3">
    <source>
        <dbReference type="Google" id="ProtNLM"/>
    </source>
</evidence>
<dbReference type="Proteomes" id="UP001501391">
    <property type="component" value="Unassembled WGS sequence"/>
</dbReference>
<organism evidence="1 2">
    <name type="scientific">Streptomyces bangladeshensis</name>
    <dbReference type="NCBI Taxonomy" id="295352"/>
    <lineage>
        <taxon>Bacteria</taxon>
        <taxon>Bacillati</taxon>
        <taxon>Actinomycetota</taxon>
        <taxon>Actinomycetes</taxon>
        <taxon>Kitasatosporales</taxon>
        <taxon>Streptomycetaceae</taxon>
        <taxon>Streptomyces</taxon>
    </lineage>
</organism>
<dbReference type="EMBL" id="BAAAOQ010000016">
    <property type="protein sequence ID" value="GAA2199673.1"/>
    <property type="molecule type" value="Genomic_DNA"/>
</dbReference>
<gene>
    <name evidence="1" type="ORF">GCM10009787_47610</name>
</gene>
<dbReference type="RefSeq" id="WP_346163503.1">
    <property type="nucleotide sequence ID" value="NZ_BAAAOQ010000016.1"/>
</dbReference>
<proteinExistence type="predicted"/>
<keyword evidence="2" id="KW-1185">Reference proteome</keyword>
<sequence length="193" mass="21582">MDLSGIAAVLALLGIPVSVLIARWQMRAGLAQAEANYRASLEAAEAGHRAALEVAEANHRSALALARHQVERERVRWLADAQRAAYTIFQNSLAQFRRCLLASDVDIDELHNAFSELHNAPSIVRQVGPDEVSRIAFSIMRVCQLIEIRVRNESRNGSPLSYEERAEIWRTQVATSRDELDEAIQRVSAALWE</sequence>
<protein>
    <recommendedName>
        <fullName evidence="3">Secreted protein</fullName>
    </recommendedName>
</protein>